<dbReference type="EMBL" id="AZGE01000021">
    <property type="protein sequence ID" value="KRM14765.1"/>
    <property type="molecule type" value="Genomic_DNA"/>
</dbReference>
<dbReference type="InterPro" id="IPR003265">
    <property type="entry name" value="HhH-GPD_domain"/>
</dbReference>
<organism evidence="14 15">
    <name type="scientific">Limosilactobacillus oris DSM 4864</name>
    <dbReference type="NCBI Taxonomy" id="1423779"/>
    <lineage>
        <taxon>Bacteria</taxon>
        <taxon>Bacillati</taxon>
        <taxon>Bacillota</taxon>
        <taxon>Bacilli</taxon>
        <taxon>Lactobacillales</taxon>
        <taxon>Lactobacillaceae</taxon>
        <taxon>Limosilactobacillus</taxon>
    </lineage>
</organism>
<keyword evidence="3 12" id="KW-0479">Metal-binding</keyword>
<feature type="binding site" evidence="12">
    <location>
        <position position="199"/>
    </location>
    <ligand>
        <name>[4Fe-4S] cluster</name>
        <dbReference type="ChEBI" id="CHEBI:49883"/>
    </ligand>
</feature>
<dbReference type="Proteomes" id="UP000050973">
    <property type="component" value="Unassembled WGS sequence"/>
</dbReference>
<keyword evidence="14" id="KW-0255">Endonuclease</keyword>
<dbReference type="Pfam" id="PF00730">
    <property type="entry name" value="HhH-GPD"/>
    <property type="match status" value="1"/>
</dbReference>
<sequence length="216" mass="24206">MINMLSNAEIYQAIQVMRREYPDAGTTLTADTHFHFLLAVILSAQSTDQSVNQLTPALFERFPLPKDLAAAEPEDVEPYIKRLGLYHNKAKYLVNCARKLVTDFNGGVPQTLKELTSLPGVGRKVADVVLAECFTIPAFPVDTHVSRVARRLAMVPPKASLLAIEKKLMEAVPEDKWLDAHHSMIFWGRYRCMARNPRCSDCPLLPMCITGQQNVL</sequence>
<dbReference type="GO" id="GO:0140078">
    <property type="term" value="F:class I DNA-(apurinic or apyrimidinic site) endonuclease activity"/>
    <property type="evidence" value="ECO:0007669"/>
    <property type="project" value="UniProtKB-EC"/>
</dbReference>
<dbReference type="GO" id="GO:0046872">
    <property type="term" value="F:metal ion binding"/>
    <property type="evidence" value="ECO:0007669"/>
    <property type="project" value="UniProtKB-KW"/>
</dbReference>
<dbReference type="HAMAP" id="MF_00942">
    <property type="entry name" value="Nth"/>
    <property type="match status" value="1"/>
</dbReference>
<comment type="cofactor">
    <cofactor evidence="12">
        <name>[4Fe-4S] cluster</name>
        <dbReference type="ChEBI" id="CHEBI:49883"/>
    </cofactor>
    <text evidence="12">Binds 1 [4Fe-4S] cluster.</text>
</comment>
<dbReference type="SMART" id="SM00478">
    <property type="entry name" value="ENDO3c"/>
    <property type="match status" value="1"/>
</dbReference>
<dbReference type="GO" id="GO:0006285">
    <property type="term" value="P:base-excision repair, AP site formation"/>
    <property type="evidence" value="ECO:0007669"/>
    <property type="project" value="TreeGrafter"/>
</dbReference>
<dbReference type="CDD" id="cd00056">
    <property type="entry name" value="ENDO3c"/>
    <property type="match status" value="1"/>
</dbReference>
<dbReference type="PATRIC" id="fig|1423779.3.peg.948"/>
<keyword evidence="4 12" id="KW-0227">DNA damage</keyword>
<dbReference type="PROSITE" id="PS00764">
    <property type="entry name" value="ENDONUCLEASE_III_1"/>
    <property type="match status" value="1"/>
</dbReference>
<dbReference type="Gene3D" id="1.10.340.30">
    <property type="entry name" value="Hypothetical protein, domain 2"/>
    <property type="match status" value="1"/>
</dbReference>
<comment type="function">
    <text evidence="12">DNA repair enzyme that has both DNA N-glycosylase activity and AP-lyase activity. The DNA N-glycosylase activity releases various damaged pyrimidines from DNA by cleaving the N-glycosidic bond, leaving an AP (apurinic/apyrimidinic) site. The AP-lyase activity cleaves the phosphodiester bond 3' to the AP site by a beta-elimination, leaving a 3'-terminal unsaturated sugar and a product with a terminal 5'-phosphate.</text>
</comment>
<keyword evidence="9 12" id="KW-0234">DNA repair</keyword>
<evidence type="ECO:0000256" key="8">
    <source>
        <dbReference type="ARBA" id="ARBA00023125"/>
    </source>
</evidence>
<dbReference type="SUPFAM" id="SSF48150">
    <property type="entry name" value="DNA-glycosylase"/>
    <property type="match status" value="1"/>
</dbReference>
<protein>
    <recommendedName>
        <fullName evidence="12">Endonuclease III</fullName>
        <ecNumber evidence="12">4.2.99.18</ecNumber>
    </recommendedName>
    <alternativeName>
        <fullName evidence="12">DNA-(apurinic or apyrimidinic site) lyase</fullName>
    </alternativeName>
</protein>
<evidence type="ECO:0000256" key="4">
    <source>
        <dbReference type="ARBA" id="ARBA00022763"/>
    </source>
</evidence>
<feature type="binding site" evidence="12">
    <location>
        <position position="192"/>
    </location>
    <ligand>
        <name>[4Fe-4S] cluster</name>
        <dbReference type="ChEBI" id="CHEBI:49883"/>
    </ligand>
</feature>
<proteinExistence type="inferred from homology"/>
<evidence type="ECO:0000256" key="12">
    <source>
        <dbReference type="HAMAP-Rule" id="MF_00942"/>
    </source>
</evidence>
<comment type="similarity">
    <text evidence="1 12">Belongs to the Nth/MutY family.</text>
</comment>
<keyword evidence="6 12" id="KW-0408">Iron</keyword>
<dbReference type="PANTHER" id="PTHR10359:SF18">
    <property type="entry name" value="ENDONUCLEASE III"/>
    <property type="match status" value="1"/>
</dbReference>
<feature type="domain" description="HhH-GPD" evidence="13">
    <location>
        <begin position="42"/>
        <end position="190"/>
    </location>
</feature>
<evidence type="ECO:0000256" key="3">
    <source>
        <dbReference type="ARBA" id="ARBA00022723"/>
    </source>
</evidence>
<dbReference type="PANTHER" id="PTHR10359">
    <property type="entry name" value="A/G-SPECIFIC ADENINE GLYCOSYLASE/ENDONUCLEASE III"/>
    <property type="match status" value="1"/>
</dbReference>
<keyword evidence="8 12" id="KW-0238">DNA-binding</keyword>
<evidence type="ECO:0000313" key="15">
    <source>
        <dbReference type="Proteomes" id="UP000050973"/>
    </source>
</evidence>
<reference evidence="14 15" key="1">
    <citation type="journal article" date="2015" name="Genome Announc.">
        <title>Expanding the biotechnology potential of lactobacilli through comparative genomics of 213 strains and associated genera.</title>
        <authorList>
            <person name="Sun Z."/>
            <person name="Harris H.M."/>
            <person name="McCann A."/>
            <person name="Guo C."/>
            <person name="Argimon S."/>
            <person name="Zhang W."/>
            <person name="Yang X."/>
            <person name="Jeffery I.B."/>
            <person name="Cooney J.C."/>
            <person name="Kagawa T.F."/>
            <person name="Liu W."/>
            <person name="Song Y."/>
            <person name="Salvetti E."/>
            <person name="Wrobel A."/>
            <person name="Rasinkangas P."/>
            <person name="Parkhill J."/>
            <person name="Rea M.C."/>
            <person name="O'Sullivan O."/>
            <person name="Ritari J."/>
            <person name="Douillard F.P."/>
            <person name="Paul Ross R."/>
            <person name="Yang R."/>
            <person name="Briner A.E."/>
            <person name="Felis G.E."/>
            <person name="de Vos W.M."/>
            <person name="Barrangou R."/>
            <person name="Klaenhammer T.R."/>
            <person name="Caufield P.W."/>
            <person name="Cui Y."/>
            <person name="Zhang H."/>
            <person name="O'Toole P.W."/>
        </authorList>
    </citation>
    <scope>NUCLEOTIDE SEQUENCE [LARGE SCALE GENOMIC DNA]</scope>
    <source>
        <strain evidence="14 15">DSM 4864</strain>
    </source>
</reference>
<keyword evidence="10 12" id="KW-0456">Lyase</keyword>
<keyword evidence="5 12" id="KW-0378">Hydrolase</keyword>
<evidence type="ECO:0000256" key="5">
    <source>
        <dbReference type="ARBA" id="ARBA00022801"/>
    </source>
</evidence>
<dbReference type="InterPro" id="IPR005759">
    <property type="entry name" value="Nth"/>
</dbReference>
<dbReference type="Pfam" id="PF00633">
    <property type="entry name" value="HHH"/>
    <property type="match status" value="1"/>
</dbReference>
<dbReference type="AlphaFoldDB" id="A0A0R1WAR2"/>
<gene>
    <name evidence="12" type="primary">nth</name>
    <name evidence="14" type="ORF">FC49_GL000929</name>
</gene>
<evidence type="ECO:0000256" key="6">
    <source>
        <dbReference type="ARBA" id="ARBA00023004"/>
    </source>
</evidence>
<dbReference type="NCBIfam" id="TIGR01083">
    <property type="entry name" value="nth"/>
    <property type="match status" value="1"/>
</dbReference>
<dbReference type="InterPro" id="IPR023170">
    <property type="entry name" value="HhH_base_excis_C"/>
</dbReference>
<evidence type="ECO:0000256" key="2">
    <source>
        <dbReference type="ARBA" id="ARBA00022485"/>
    </source>
</evidence>
<evidence type="ECO:0000256" key="11">
    <source>
        <dbReference type="ARBA" id="ARBA00023295"/>
    </source>
</evidence>
<dbReference type="GO" id="GO:0003677">
    <property type="term" value="F:DNA binding"/>
    <property type="evidence" value="ECO:0007669"/>
    <property type="project" value="UniProtKB-UniRule"/>
</dbReference>
<evidence type="ECO:0000256" key="9">
    <source>
        <dbReference type="ARBA" id="ARBA00023204"/>
    </source>
</evidence>
<evidence type="ECO:0000256" key="1">
    <source>
        <dbReference type="ARBA" id="ARBA00008343"/>
    </source>
</evidence>
<evidence type="ECO:0000256" key="10">
    <source>
        <dbReference type="ARBA" id="ARBA00023239"/>
    </source>
</evidence>
<dbReference type="InterPro" id="IPR004035">
    <property type="entry name" value="Endouclease-III_FeS-bd_BS"/>
</dbReference>
<dbReference type="FunFam" id="1.10.1670.10:FF:000001">
    <property type="entry name" value="Endonuclease III"/>
    <property type="match status" value="1"/>
</dbReference>
<dbReference type="InterPro" id="IPR011257">
    <property type="entry name" value="DNA_glycosylase"/>
</dbReference>
<keyword evidence="2 12" id="KW-0004">4Fe-4S</keyword>
<dbReference type="GO" id="GO:0051539">
    <property type="term" value="F:4 iron, 4 sulfur cluster binding"/>
    <property type="evidence" value="ECO:0007669"/>
    <property type="project" value="UniProtKB-UniRule"/>
</dbReference>
<feature type="binding site" evidence="12">
    <location>
        <position position="208"/>
    </location>
    <ligand>
        <name>[4Fe-4S] cluster</name>
        <dbReference type="ChEBI" id="CHEBI:49883"/>
    </ligand>
</feature>
<dbReference type="FunFam" id="1.10.340.30:FF:000001">
    <property type="entry name" value="Endonuclease III"/>
    <property type="match status" value="1"/>
</dbReference>
<evidence type="ECO:0000256" key="7">
    <source>
        <dbReference type="ARBA" id="ARBA00023014"/>
    </source>
</evidence>
<dbReference type="InterPro" id="IPR000445">
    <property type="entry name" value="HhH_motif"/>
</dbReference>
<keyword evidence="11 12" id="KW-0326">Glycosidase</keyword>
<evidence type="ECO:0000259" key="13">
    <source>
        <dbReference type="SMART" id="SM00478"/>
    </source>
</evidence>
<comment type="caution">
    <text evidence="14">The sequence shown here is derived from an EMBL/GenBank/DDBJ whole genome shotgun (WGS) entry which is preliminary data.</text>
</comment>
<name>A0A0R1WAR2_9LACO</name>
<evidence type="ECO:0000313" key="14">
    <source>
        <dbReference type="EMBL" id="KRM14765.1"/>
    </source>
</evidence>
<dbReference type="Gene3D" id="1.10.1670.10">
    <property type="entry name" value="Helix-hairpin-Helix base-excision DNA repair enzymes (C-terminal)"/>
    <property type="match status" value="1"/>
</dbReference>
<dbReference type="PIRSF" id="PIRSF001435">
    <property type="entry name" value="Nth"/>
    <property type="match status" value="1"/>
</dbReference>
<accession>A0A0R1WAR2</accession>
<feature type="binding site" evidence="12">
    <location>
        <position position="202"/>
    </location>
    <ligand>
        <name>[4Fe-4S] cluster</name>
        <dbReference type="ChEBI" id="CHEBI:49883"/>
    </ligand>
</feature>
<keyword evidence="7 12" id="KW-0411">Iron-sulfur</keyword>
<comment type="catalytic activity">
    <reaction evidence="12">
        <text>2'-deoxyribonucleotide-(2'-deoxyribose 5'-phosphate)-2'-deoxyribonucleotide-DNA = a 3'-end 2'-deoxyribonucleotide-(2,3-dehydro-2,3-deoxyribose 5'-phosphate)-DNA + a 5'-end 5'-phospho-2'-deoxyribonucleoside-DNA + H(+)</text>
        <dbReference type="Rhea" id="RHEA:66592"/>
        <dbReference type="Rhea" id="RHEA-COMP:13180"/>
        <dbReference type="Rhea" id="RHEA-COMP:16897"/>
        <dbReference type="Rhea" id="RHEA-COMP:17067"/>
        <dbReference type="ChEBI" id="CHEBI:15378"/>
        <dbReference type="ChEBI" id="CHEBI:136412"/>
        <dbReference type="ChEBI" id="CHEBI:157695"/>
        <dbReference type="ChEBI" id="CHEBI:167181"/>
        <dbReference type="EC" id="4.2.99.18"/>
    </reaction>
</comment>
<dbReference type="EC" id="4.2.99.18" evidence="12"/>
<dbReference type="GO" id="GO:0019104">
    <property type="term" value="F:DNA N-glycosylase activity"/>
    <property type="evidence" value="ECO:0007669"/>
    <property type="project" value="UniProtKB-UniRule"/>
</dbReference>
<keyword evidence="14" id="KW-0540">Nuclease</keyword>